<comment type="cofactor">
    <cofactor evidence="1">
        <name>L-ascorbate</name>
        <dbReference type="ChEBI" id="CHEBI:38290"/>
    </cofactor>
</comment>
<organism evidence="9 10">
    <name type="scientific">Nepenthes gracilis</name>
    <name type="common">Slender pitcher plant</name>
    <dbReference type="NCBI Taxonomy" id="150966"/>
    <lineage>
        <taxon>Eukaryota</taxon>
        <taxon>Viridiplantae</taxon>
        <taxon>Streptophyta</taxon>
        <taxon>Embryophyta</taxon>
        <taxon>Tracheophyta</taxon>
        <taxon>Spermatophyta</taxon>
        <taxon>Magnoliopsida</taxon>
        <taxon>eudicotyledons</taxon>
        <taxon>Gunneridae</taxon>
        <taxon>Pentapetalae</taxon>
        <taxon>Caryophyllales</taxon>
        <taxon>Nepenthaceae</taxon>
        <taxon>Nepenthes</taxon>
    </lineage>
</organism>
<evidence type="ECO:0000259" key="8">
    <source>
        <dbReference type="PROSITE" id="PS51471"/>
    </source>
</evidence>
<keyword evidence="6 7" id="KW-0408">Iron</keyword>
<dbReference type="InterPro" id="IPR050295">
    <property type="entry name" value="Plant_2OG-oxidoreductases"/>
</dbReference>
<dbReference type="GO" id="GO:0009805">
    <property type="term" value="P:coumarin biosynthetic process"/>
    <property type="evidence" value="ECO:0007669"/>
    <property type="project" value="UniProtKB-ARBA"/>
</dbReference>
<evidence type="ECO:0000256" key="7">
    <source>
        <dbReference type="RuleBase" id="RU003682"/>
    </source>
</evidence>
<evidence type="ECO:0000256" key="5">
    <source>
        <dbReference type="ARBA" id="ARBA00023002"/>
    </source>
</evidence>
<evidence type="ECO:0000256" key="3">
    <source>
        <dbReference type="ARBA" id="ARBA00022723"/>
    </source>
</evidence>
<feature type="domain" description="Fe2OG dioxygenase" evidence="8">
    <location>
        <begin position="203"/>
        <end position="304"/>
    </location>
</feature>
<dbReference type="FunFam" id="2.60.120.330:FF:000023">
    <property type="entry name" value="Feruloyl CoA ortho-hydroxylase 1"/>
    <property type="match status" value="1"/>
</dbReference>
<accession>A0AAD3SIK3</accession>
<protein>
    <recommendedName>
        <fullName evidence="8">Fe2OG dioxygenase domain-containing protein</fullName>
    </recommendedName>
</protein>
<dbReference type="InterPro" id="IPR044861">
    <property type="entry name" value="IPNS-like_FE2OG_OXY"/>
</dbReference>
<dbReference type="InterPro" id="IPR005123">
    <property type="entry name" value="Oxoglu/Fe-dep_dioxygenase_dom"/>
</dbReference>
<dbReference type="SUPFAM" id="SSF51197">
    <property type="entry name" value="Clavaminate synthase-like"/>
    <property type="match status" value="1"/>
</dbReference>
<comment type="caution">
    <text evidence="9">The sequence shown here is derived from an EMBL/GenBank/DDBJ whole genome shotgun (WGS) entry which is preliminary data.</text>
</comment>
<dbReference type="Gene3D" id="2.60.120.330">
    <property type="entry name" value="B-lactam Antibiotic, Isopenicillin N Synthase, Chain"/>
    <property type="match status" value="1"/>
</dbReference>
<dbReference type="EMBL" id="BSYO01000011">
    <property type="protein sequence ID" value="GMH11440.1"/>
    <property type="molecule type" value="Genomic_DNA"/>
</dbReference>
<dbReference type="GO" id="GO:0051213">
    <property type="term" value="F:dioxygenase activity"/>
    <property type="evidence" value="ECO:0007669"/>
    <property type="project" value="UniProtKB-KW"/>
</dbReference>
<dbReference type="PROSITE" id="PS51471">
    <property type="entry name" value="FE2OG_OXY"/>
    <property type="match status" value="1"/>
</dbReference>
<evidence type="ECO:0000256" key="6">
    <source>
        <dbReference type="ARBA" id="ARBA00023004"/>
    </source>
</evidence>
<keyword evidence="5 7" id="KW-0560">Oxidoreductase</keyword>
<evidence type="ECO:0000256" key="1">
    <source>
        <dbReference type="ARBA" id="ARBA00001961"/>
    </source>
</evidence>
<dbReference type="GO" id="GO:0046872">
    <property type="term" value="F:metal ion binding"/>
    <property type="evidence" value="ECO:0007669"/>
    <property type="project" value="UniProtKB-KW"/>
</dbReference>
<comment type="similarity">
    <text evidence="2 7">Belongs to the iron/ascorbate-dependent oxidoreductase family.</text>
</comment>
<dbReference type="PANTHER" id="PTHR47991">
    <property type="entry name" value="OXOGLUTARATE/IRON-DEPENDENT DIOXYGENASE"/>
    <property type="match status" value="1"/>
</dbReference>
<keyword evidence="3 7" id="KW-0479">Metal-binding</keyword>
<keyword evidence="10" id="KW-1185">Reference proteome</keyword>
<dbReference type="AlphaFoldDB" id="A0AAD3SIK3"/>
<sequence>MPLESFDVVDYVVNKGHGVKGLAAMGLTTVPRNYVQPFEERLEATKDNVSDESIPVVDVSNWDDPAVADSICEASRKYGFFQIINHGIPVEVLDEVQAAAHRFFEMPAAEKVKFKRDPTAPGTAKLGTSFSPSKEKVMEWKDYLSLQYFSEETAAADWPPICKNEALEYFKRAQVIIRRIYDVLLKGLNLKGFDKSKESLLMSWIAVNFNYYPSCPNPELTVGVGRHSDGSALTVLLQDDVGGLFVRAPDGESWIHVPPTRGALVINIGDILQLLSNGRYKSIEHKVVPNLRKTRVSIAIFVNPAAHQVVAPLPELLESTGEKPLYREIVFLDYFKYFFSKGHDGKATIDWAKI</sequence>
<dbReference type="Proteomes" id="UP001279734">
    <property type="component" value="Unassembled WGS sequence"/>
</dbReference>
<dbReference type="InterPro" id="IPR027443">
    <property type="entry name" value="IPNS-like_sf"/>
</dbReference>
<gene>
    <name evidence="9" type="ORF">Nepgr_013281</name>
</gene>
<proteinExistence type="inferred from homology"/>
<evidence type="ECO:0000313" key="9">
    <source>
        <dbReference type="EMBL" id="GMH11440.1"/>
    </source>
</evidence>
<evidence type="ECO:0000256" key="4">
    <source>
        <dbReference type="ARBA" id="ARBA00022964"/>
    </source>
</evidence>
<reference evidence="9" key="1">
    <citation type="submission" date="2023-05" db="EMBL/GenBank/DDBJ databases">
        <title>Nepenthes gracilis genome sequencing.</title>
        <authorList>
            <person name="Fukushima K."/>
        </authorList>
    </citation>
    <scope>NUCLEOTIDE SEQUENCE</scope>
    <source>
        <strain evidence="9">SING2019-196</strain>
    </source>
</reference>
<dbReference type="InterPro" id="IPR026992">
    <property type="entry name" value="DIOX_N"/>
</dbReference>
<dbReference type="Pfam" id="PF14226">
    <property type="entry name" value="DIOX_N"/>
    <property type="match status" value="1"/>
</dbReference>
<dbReference type="Pfam" id="PF03171">
    <property type="entry name" value="2OG-FeII_Oxy"/>
    <property type="match status" value="1"/>
</dbReference>
<evidence type="ECO:0000256" key="2">
    <source>
        <dbReference type="ARBA" id="ARBA00008056"/>
    </source>
</evidence>
<keyword evidence="4" id="KW-0223">Dioxygenase</keyword>
<name>A0AAD3SIK3_NEPGR</name>
<evidence type="ECO:0000313" key="10">
    <source>
        <dbReference type="Proteomes" id="UP001279734"/>
    </source>
</evidence>